<comment type="caution">
    <text evidence="2">The sequence shown here is derived from an EMBL/GenBank/DDBJ whole genome shotgun (WGS) entry which is preliminary data.</text>
</comment>
<dbReference type="CDD" id="cd06587">
    <property type="entry name" value="VOC"/>
    <property type="match status" value="1"/>
</dbReference>
<dbReference type="Proteomes" id="UP000306145">
    <property type="component" value="Unassembled WGS sequence"/>
</dbReference>
<evidence type="ECO:0000313" key="2">
    <source>
        <dbReference type="EMBL" id="TNH22732.1"/>
    </source>
</evidence>
<dbReference type="OrthoDB" id="3628684at2"/>
<dbReference type="Gene3D" id="3.10.180.10">
    <property type="entry name" value="2,3-Dihydroxybiphenyl 1,2-Dioxygenase, domain 1"/>
    <property type="match status" value="1"/>
</dbReference>
<gene>
    <name evidence="2" type="ORF">FHG89_28510</name>
</gene>
<accession>A0A5C4QBJ4</accession>
<protein>
    <submittedName>
        <fullName evidence="2">VOC family protein</fullName>
    </submittedName>
</protein>
<proteinExistence type="predicted"/>
<feature type="domain" description="VOC" evidence="1">
    <location>
        <begin position="1"/>
        <end position="140"/>
    </location>
</feature>
<dbReference type="PROSITE" id="PS51819">
    <property type="entry name" value="VOC"/>
    <property type="match status" value="1"/>
</dbReference>
<dbReference type="AlphaFoldDB" id="A0A5C4QBJ4"/>
<keyword evidence="3" id="KW-1185">Reference proteome</keyword>
<reference evidence="2 3" key="1">
    <citation type="submission" date="2019-06" db="EMBL/GenBank/DDBJ databases">
        <title>Micromonospora ordensis sp. nov., isolated from deep marine sediment.</title>
        <authorList>
            <person name="Veyisoglu A."/>
            <person name="Carro L."/>
            <person name="Klenk H.-P."/>
            <person name="Sahin N."/>
        </authorList>
    </citation>
    <scope>NUCLEOTIDE SEQUENCE [LARGE SCALE GENOMIC DNA]</scope>
    <source>
        <strain evidence="2 3">S2509</strain>
    </source>
</reference>
<sequence>MGVQTADLANSIAWYEDFLGCAVSWEMNQGFSALSQRRLPGLSHLVEVAVADIRLHLFTRDIDSAGPPAADANQFQHVCLRVATEEELRRWHRHWFSLYESGRYTFARQELASEIDIDADGMQSFYAYDVNGLEYEFTYLPDGADGDA</sequence>
<dbReference type="SUPFAM" id="SSF54593">
    <property type="entry name" value="Glyoxalase/Bleomycin resistance protein/Dihydroxybiphenyl dioxygenase"/>
    <property type="match status" value="1"/>
</dbReference>
<evidence type="ECO:0000259" key="1">
    <source>
        <dbReference type="PROSITE" id="PS51819"/>
    </source>
</evidence>
<dbReference type="EMBL" id="VDFY01000257">
    <property type="protein sequence ID" value="TNH22732.1"/>
    <property type="molecule type" value="Genomic_DNA"/>
</dbReference>
<name>A0A5C4QBJ4_9ACTN</name>
<dbReference type="InterPro" id="IPR037523">
    <property type="entry name" value="VOC_core"/>
</dbReference>
<dbReference type="InterPro" id="IPR029068">
    <property type="entry name" value="Glyas_Bleomycin-R_OHBP_Dase"/>
</dbReference>
<evidence type="ECO:0000313" key="3">
    <source>
        <dbReference type="Proteomes" id="UP000306145"/>
    </source>
</evidence>
<organism evidence="2 3">
    <name type="scientific">Micromonospora orduensis</name>
    <dbReference type="NCBI Taxonomy" id="1420891"/>
    <lineage>
        <taxon>Bacteria</taxon>
        <taxon>Bacillati</taxon>
        <taxon>Actinomycetota</taxon>
        <taxon>Actinomycetes</taxon>
        <taxon>Micromonosporales</taxon>
        <taxon>Micromonosporaceae</taxon>
        <taxon>Micromonospora</taxon>
    </lineage>
</organism>